<protein>
    <recommendedName>
        <fullName evidence="4">RRM domain-containing protein</fullName>
    </recommendedName>
</protein>
<dbReference type="SUPFAM" id="SSF54928">
    <property type="entry name" value="RNA-binding domain, RBD"/>
    <property type="match status" value="2"/>
</dbReference>
<accession>A0ABP0F7W6</accession>
<feature type="domain" description="RRM" evidence="4">
    <location>
        <begin position="104"/>
        <end position="181"/>
    </location>
</feature>
<dbReference type="InterPro" id="IPR012677">
    <property type="entry name" value="Nucleotide-bd_a/b_plait_sf"/>
</dbReference>
<gene>
    <name evidence="5" type="ORF">CVLEPA_LOCUS5327</name>
</gene>
<dbReference type="InterPro" id="IPR035979">
    <property type="entry name" value="RBD_domain_sf"/>
</dbReference>
<dbReference type="Pfam" id="PF00076">
    <property type="entry name" value="RRM_1"/>
    <property type="match status" value="2"/>
</dbReference>
<keyword evidence="6" id="KW-1185">Reference proteome</keyword>
<dbReference type="Gene3D" id="3.30.70.330">
    <property type="match status" value="2"/>
</dbReference>
<keyword evidence="1 2" id="KW-0694">RNA-binding</keyword>
<feature type="compositionally biased region" description="Low complexity" evidence="3">
    <location>
        <begin position="200"/>
        <end position="210"/>
    </location>
</feature>
<dbReference type="InterPro" id="IPR000504">
    <property type="entry name" value="RRM_dom"/>
</dbReference>
<dbReference type="Proteomes" id="UP001642483">
    <property type="component" value="Unassembled WGS sequence"/>
</dbReference>
<feature type="region of interest" description="Disordered" evidence="3">
    <location>
        <begin position="185"/>
        <end position="227"/>
    </location>
</feature>
<reference evidence="5 6" key="1">
    <citation type="submission" date="2024-02" db="EMBL/GenBank/DDBJ databases">
        <authorList>
            <person name="Daric V."/>
            <person name="Darras S."/>
        </authorList>
    </citation>
    <scope>NUCLEOTIDE SEQUENCE [LARGE SCALE GENOMIC DNA]</scope>
</reference>
<evidence type="ECO:0000313" key="5">
    <source>
        <dbReference type="EMBL" id="CAK8675792.1"/>
    </source>
</evidence>
<feature type="domain" description="RRM" evidence="4">
    <location>
        <begin position="13"/>
        <end position="96"/>
    </location>
</feature>
<dbReference type="PANTHER" id="PTHR48026">
    <property type="entry name" value="HOMOLOGOUS TO DROSOPHILA SQD (SQUID) PROTEIN"/>
    <property type="match status" value="1"/>
</dbReference>
<dbReference type="SMART" id="SM00360">
    <property type="entry name" value="RRM"/>
    <property type="match status" value="2"/>
</dbReference>
<evidence type="ECO:0000256" key="3">
    <source>
        <dbReference type="SAM" id="MobiDB-lite"/>
    </source>
</evidence>
<dbReference type="EMBL" id="CAWYQH010000024">
    <property type="protein sequence ID" value="CAK8675792.1"/>
    <property type="molecule type" value="Genomic_DNA"/>
</dbReference>
<evidence type="ECO:0000313" key="6">
    <source>
        <dbReference type="Proteomes" id="UP001642483"/>
    </source>
</evidence>
<dbReference type="PANTHER" id="PTHR48026:SF14">
    <property type="entry name" value="HETEROGENEOUS NUCLEAR RIBONUCLEOPROTEIN A1"/>
    <property type="match status" value="1"/>
</dbReference>
<sequence>MPFGSGNEEEQSRKLFLGGISLDTTDEGMREYFAKYGNITDCVVIRDQQSGRSKGFGFVTFETEEEADECMKERPHTLDGRTIDAKRAVSREESTKPGAHVQVKKIFVGGIQEGCDENTLRQYFGQFGTITACEIPRDKQTDQRKKFGFVTFNDFDVTDKLVAKRMHNICGFDCEVKKALSREEMERAKQQVSSKPPRAGWGSRGSTRGSSRGGSSRGGSRGRMGGGGGGDYYGDGYGSYGGGYNDGYGGYGGSSGGGGPMRPYQSQRSSGPYGSGYGSGAGGSGYNAGGGYGSYGSGGGYGGYSSGGSNYNGSGQYDGYGGYGSQGHHYYGNSNAGGGKY</sequence>
<feature type="compositionally biased region" description="Gly residues" evidence="3">
    <location>
        <begin position="211"/>
        <end position="227"/>
    </location>
</feature>
<organism evidence="5 6">
    <name type="scientific">Clavelina lepadiformis</name>
    <name type="common">Light-bulb sea squirt</name>
    <name type="synonym">Ascidia lepadiformis</name>
    <dbReference type="NCBI Taxonomy" id="159417"/>
    <lineage>
        <taxon>Eukaryota</taxon>
        <taxon>Metazoa</taxon>
        <taxon>Chordata</taxon>
        <taxon>Tunicata</taxon>
        <taxon>Ascidiacea</taxon>
        <taxon>Aplousobranchia</taxon>
        <taxon>Clavelinidae</taxon>
        <taxon>Clavelina</taxon>
    </lineage>
</organism>
<evidence type="ECO:0000256" key="1">
    <source>
        <dbReference type="ARBA" id="ARBA00022884"/>
    </source>
</evidence>
<evidence type="ECO:0000259" key="4">
    <source>
        <dbReference type="PROSITE" id="PS50102"/>
    </source>
</evidence>
<name>A0ABP0F7W6_CLALP</name>
<dbReference type="PROSITE" id="PS50102">
    <property type="entry name" value="RRM"/>
    <property type="match status" value="2"/>
</dbReference>
<evidence type="ECO:0000256" key="2">
    <source>
        <dbReference type="PROSITE-ProRule" id="PRU00176"/>
    </source>
</evidence>
<proteinExistence type="predicted"/>
<comment type="caution">
    <text evidence="5">The sequence shown here is derived from an EMBL/GenBank/DDBJ whole genome shotgun (WGS) entry which is preliminary data.</text>
</comment>
<dbReference type="CDD" id="cd12325">
    <property type="entry name" value="RRM1_hnRNPA_hnRNPD_like"/>
    <property type="match status" value="1"/>
</dbReference>